<comment type="caution">
    <text evidence="5">The sequence shown here is derived from an EMBL/GenBank/DDBJ whole genome shotgun (WGS) entry which is preliminary data.</text>
</comment>
<dbReference type="AlphaFoldDB" id="A0A2N5GGW6"/>
<dbReference type="PANTHER" id="PTHR30363:SF60">
    <property type="entry name" value="HTH-TYPE TRANSCRIPTIONAL REGULATOR IOLR"/>
    <property type="match status" value="1"/>
</dbReference>
<reference evidence="5 7" key="1">
    <citation type="submission" date="2017-11" db="EMBL/GenBank/DDBJ databases">
        <title>Comparitive Functional Genomics of Dry Heat Resistant strains isolated from the Viking Spacecraft.</title>
        <authorList>
            <person name="Seuylemezian A."/>
            <person name="Cooper K."/>
            <person name="Vaishampayan P."/>
        </authorList>
    </citation>
    <scope>NUCLEOTIDE SEQUENCE [LARGE SCALE GENOMIC DNA]</scope>
    <source>
        <strain evidence="5 7">M4.6</strain>
    </source>
</reference>
<dbReference type="InterPro" id="IPR036388">
    <property type="entry name" value="WH-like_DNA-bd_sf"/>
</dbReference>
<evidence type="ECO:0000256" key="3">
    <source>
        <dbReference type="ARBA" id="ARBA00023163"/>
    </source>
</evidence>
<dbReference type="InterPro" id="IPR037171">
    <property type="entry name" value="NagB/RpiA_transferase-like"/>
</dbReference>
<dbReference type="Pfam" id="PF00455">
    <property type="entry name" value="DeoRC"/>
    <property type="match status" value="1"/>
</dbReference>
<dbReference type="SUPFAM" id="SSF100950">
    <property type="entry name" value="NagB/RpiA/CoA transferase-like"/>
    <property type="match status" value="1"/>
</dbReference>
<evidence type="ECO:0000256" key="2">
    <source>
        <dbReference type="ARBA" id="ARBA00023125"/>
    </source>
</evidence>
<keyword evidence="1" id="KW-0805">Transcription regulation</keyword>
<proteinExistence type="predicted"/>
<keyword evidence="8" id="KW-1185">Reference proteome</keyword>
<gene>
    <name evidence="5" type="ORF">CU635_20015</name>
    <name evidence="6" type="ORF">CVD25_06350</name>
</gene>
<evidence type="ECO:0000313" key="6">
    <source>
        <dbReference type="EMBL" id="PLR99179.1"/>
    </source>
</evidence>
<dbReference type="Proteomes" id="UP000234951">
    <property type="component" value="Unassembled WGS sequence"/>
</dbReference>
<dbReference type="PANTHER" id="PTHR30363">
    <property type="entry name" value="HTH-TYPE TRANSCRIPTIONAL REGULATOR SRLR-RELATED"/>
    <property type="match status" value="1"/>
</dbReference>
<evidence type="ECO:0000256" key="1">
    <source>
        <dbReference type="ARBA" id="ARBA00023015"/>
    </source>
</evidence>
<evidence type="ECO:0000313" key="7">
    <source>
        <dbReference type="Proteomes" id="UP000234951"/>
    </source>
</evidence>
<keyword evidence="2" id="KW-0238">DNA-binding</keyword>
<dbReference type="SUPFAM" id="SSF46785">
    <property type="entry name" value="Winged helix' DNA-binding domain"/>
    <property type="match status" value="1"/>
</dbReference>
<name>A0A2N5GGW6_9BACI</name>
<evidence type="ECO:0000313" key="5">
    <source>
        <dbReference type="EMBL" id="PLR80007.1"/>
    </source>
</evidence>
<dbReference type="SMART" id="SM01134">
    <property type="entry name" value="DeoRC"/>
    <property type="match status" value="1"/>
</dbReference>
<dbReference type="InterPro" id="IPR050313">
    <property type="entry name" value="Carb_Metab_HTH_regulators"/>
</dbReference>
<dbReference type="Proteomes" id="UP000235114">
    <property type="component" value="Unassembled WGS sequence"/>
</dbReference>
<keyword evidence="3" id="KW-0804">Transcription</keyword>
<evidence type="ECO:0000259" key="4">
    <source>
        <dbReference type="PROSITE" id="PS51000"/>
    </source>
</evidence>
<dbReference type="Pfam" id="PF08220">
    <property type="entry name" value="HTH_DeoR"/>
    <property type="match status" value="1"/>
</dbReference>
<dbReference type="InterPro" id="IPR018356">
    <property type="entry name" value="Tscrpt_reg_HTH_DeoR_CS"/>
</dbReference>
<dbReference type="GO" id="GO:0003677">
    <property type="term" value="F:DNA binding"/>
    <property type="evidence" value="ECO:0007669"/>
    <property type="project" value="UniProtKB-KW"/>
</dbReference>
<dbReference type="GO" id="GO:0003700">
    <property type="term" value="F:DNA-binding transcription factor activity"/>
    <property type="evidence" value="ECO:0007669"/>
    <property type="project" value="InterPro"/>
</dbReference>
<accession>A0A2N5GGW6</accession>
<dbReference type="EMBL" id="PGVA01000063">
    <property type="protein sequence ID" value="PLR80007.1"/>
    <property type="molecule type" value="Genomic_DNA"/>
</dbReference>
<protein>
    <submittedName>
        <fullName evidence="5">DeoR/GlpR transcriptional regulator</fullName>
    </submittedName>
</protein>
<organism evidence="5 7">
    <name type="scientific">Bacillus canaveralius</name>
    <dbReference type="NCBI Taxonomy" id="1403243"/>
    <lineage>
        <taxon>Bacteria</taxon>
        <taxon>Bacillati</taxon>
        <taxon>Bacillota</taxon>
        <taxon>Bacilli</taxon>
        <taxon>Bacillales</taxon>
        <taxon>Bacillaceae</taxon>
        <taxon>Bacillus</taxon>
    </lineage>
</organism>
<dbReference type="InterPro" id="IPR001034">
    <property type="entry name" value="DeoR_HTH"/>
</dbReference>
<dbReference type="Gene3D" id="1.10.10.10">
    <property type="entry name" value="Winged helix-like DNA-binding domain superfamily/Winged helix DNA-binding domain"/>
    <property type="match status" value="1"/>
</dbReference>
<reference evidence="6 8" key="2">
    <citation type="submission" date="2017-12" db="EMBL/GenBank/DDBJ databases">
        <title>Comparative Functional Genomics of Dry Heat Resistant strains isolated from the Viking Spacecraft.</title>
        <authorList>
            <person name="Seuylemezian A."/>
            <person name="Cooper K."/>
            <person name="Vaishampayan P."/>
        </authorList>
    </citation>
    <scope>NUCLEOTIDE SEQUENCE [LARGE SCALE GENOMIC DNA]</scope>
    <source>
        <strain evidence="6 8">ATCC 29669</strain>
    </source>
</reference>
<dbReference type="SMART" id="SM00420">
    <property type="entry name" value="HTH_DEOR"/>
    <property type="match status" value="1"/>
</dbReference>
<dbReference type="RefSeq" id="WP_101579134.1">
    <property type="nucleotide sequence ID" value="NZ_PGVA01000063.1"/>
</dbReference>
<dbReference type="PRINTS" id="PR00037">
    <property type="entry name" value="HTHLACR"/>
</dbReference>
<dbReference type="InterPro" id="IPR036390">
    <property type="entry name" value="WH_DNA-bd_sf"/>
</dbReference>
<dbReference type="InterPro" id="IPR014036">
    <property type="entry name" value="DeoR-like_C"/>
</dbReference>
<dbReference type="PROSITE" id="PS00894">
    <property type="entry name" value="HTH_DEOR_1"/>
    <property type="match status" value="1"/>
</dbReference>
<feature type="domain" description="HTH deoR-type" evidence="4">
    <location>
        <begin position="3"/>
        <end position="58"/>
    </location>
</feature>
<sequence length="258" mass="29456">MLKTKRVRQIKEYVFEHQTVSLDELVEVFHVSKNTIRRDIQELVDLGEIKKVYGGVAVNHTTLESFHDRQTRNQYEKELIGKLAAGYVDDGDIIYIDSGTTTLEMIECLKTKDVTIITNNLDVIITALSYENLNVISTGGVLERKTKSFASFKNMDLIKNYNINKAFMASTGISISNGVTNSSPLESELKKTVVDRSSEVYLLVDHYKFDKYALMTYCGLDEIDYLITDKIPSEEYQEYAKENNIQLVFRESEVKVTS</sequence>
<dbReference type="PROSITE" id="PS51000">
    <property type="entry name" value="HTH_DEOR_2"/>
    <property type="match status" value="1"/>
</dbReference>
<dbReference type="OrthoDB" id="9798651at2"/>
<evidence type="ECO:0000313" key="8">
    <source>
        <dbReference type="Proteomes" id="UP000235114"/>
    </source>
</evidence>
<dbReference type="EMBL" id="PGVD01000017">
    <property type="protein sequence ID" value="PLR99179.1"/>
    <property type="molecule type" value="Genomic_DNA"/>
</dbReference>
<dbReference type="Gene3D" id="3.40.50.1360">
    <property type="match status" value="1"/>
</dbReference>